<organism evidence="9 10">
    <name type="scientific">Australozyma saopauloensis</name>
    <dbReference type="NCBI Taxonomy" id="291208"/>
    <lineage>
        <taxon>Eukaryota</taxon>
        <taxon>Fungi</taxon>
        <taxon>Dikarya</taxon>
        <taxon>Ascomycota</taxon>
        <taxon>Saccharomycotina</taxon>
        <taxon>Pichiomycetes</taxon>
        <taxon>Metschnikowiaceae</taxon>
        <taxon>Australozyma</taxon>
    </lineage>
</organism>
<dbReference type="HAMAP" id="MF_03181">
    <property type="entry name" value="PAN3"/>
    <property type="match status" value="1"/>
</dbReference>
<evidence type="ECO:0000256" key="7">
    <source>
        <dbReference type="HAMAP-Rule" id="MF_03181"/>
    </source>
</evidence>
<evidence type="ECO:0000313" key="9">
    <source>
        <dbReference type="EMBL" id="WPK27161.1"/>
    </source>
</evidence>
<comment type="caution">
    <text evidence="7">Lacks conserved residue(s) required for the propagation of feature annotation.</text>
</comment>
<dbReference type="InterPro" id="IPR041332">
    <property type="entry name" value="Pan3_CK"/>
</dbReference>
<dbReference type="Proteomes" id="UP001338582">
    <property type="component" value="Chromosome 5"/>
</dbReference>
<keyword evidence="2 7" id="KW-0963">Cytoplasm</keyword>
<dbReference type="GO" id="GO:0000932">
    <property type="term" value="C:P-body"/>
    <property type="evidence" value="ECO:0007669"/>
    <property type="project" value="TreeGrafter"/>
</dbReference>
<dbReference type="Gene3D" id="1.20.5.5160">
    <property type="match status" value="1"/>
</dbReference>
<feature type="binding site" evidence="7">
    <location>
        <begin position="396"/>
        <end position="397"/>
    </location>
    <ligand>
        <name>ATP</name>
        <dbReference type="ChEBI" id="CHEBI:30616"/>
    </ligand>
</feature>
<dbReference type="InterPro" id="IPR000719">
    <property type="entry name" value="Prot_kinase_dom"/>
</dbReference>
<feature type="binding site" evidence="7">
    <location>
        <position position="285"/>
    </location>
    <ligand>
        <name>ATP</name>
        <dbReference type="ChEBI" id="CHEBI:30616"/>
    </ligand>
</feature>
<keyword evidence="3 7" id="KW-0507">mRNA processing</keyword>
<comment type="domain">
    <text evidence="7">Contains a pseudokinase domain. The protein kinase domain is predicted to be catalytically inactive because some of the residues important for catalytic activity are substituted and it lacks the equivalent of the binding site for a peptide substrate. However, it has retained an ATP-binding site and ATP-binding is required for mRNA degradation, stimulating the activity of the PAN2 nuclease in vitro. The nucleotide-binding site is juxtaposed to the RNase active site of PAN2 in the complex and may actually bind nucleosides of a poly(A) RNA rather than ATP, feeding the poly(A)-tail to the active site of the deadenylase and thus increasing the efficiency with which this distributive enzyme degrades oligo(A) RNAs.</text>
</comment>
<dbReference type="Pfam" id="PF18101">
    <property type="entry name" value="Pan3_CK"/>
    <property type="match status" value="1"/>
</dbReference>
<proteinExistence type="inferred from homology"/>
<feature type="region of interest" description="Knob domain" evidence="7">
    <location>
        <begin position="551"/>
        <end position="640"/>
    </location>
</feature>
<dbReference type="SMART" id="SM00220">
    <property type="entry name" value="S_TKc"/>
    <property type="match status" value="1"/>
</dbReference>
<dbReference type="PANTHER" id="PTHR12272">
    <property type="entry name" value="DEADENYLATION COMPLEX SUBUNIT PAN3"/>
    <property type="match status" value="1"/>
</dbReference>
<comment type="subunit">
    <text evidence="7">Homodimer. Forms a heterotrimer with a catalytic subunit PAN2 to form the poly(A)-nuclease (PAN) deadenylation complex. Interacts (via PAM-2 motif) with poly(A)-binding protein PAB1 (via PABC domain), conferring substrate specificity of the enzyme complex.</text>
</comment>
<keyword evidence="5 7" id="KW-0067">ATP-binding</keyword>
<feature type="domain" description="Protein kinase" evidence="8">
    <location>
        <begin position="262"/>
        <end position="518"/>
    </location>
</feature>
<dbReference type="PANTHER" id="PTHR12272:SF11">
    <property type="entry name" value="PAN2-PAN3 DEADENYLATION COMPLEX SUBUNIT PAN3"/>
    <property type="match status" value="1"/>
</dbReference>
<dbReference type="AlphaFoldDB" id="A0AAX4HF45"/>
<keyword evidence="4 7" id="KW-0547">Nucleotide-binding</keyword>
<evidence type="ECO:0000256" key="6">
    <source>
        <dbReference type="ARBA" id="ARBA00023054"/>
    </source>
</evidence>
<reference evidence="9 10" key="1">
    <citation type="submission" date="2023-10" db="EMBL/GenBank/DDBJ databases">
        <title>Draft Genome Sequence of Candida saopaulonensis from a very Premature Infant with Sepsis.</title>
        <authorList>
            <person name="Ning Y."/>
            <person name="Dai R."/>
            <person name="Xiao M."/>
            <person name="Xu Y."/>
            <person name="Yan Q."/>
            <person name="Zhang L."/>
        </authorList>
    </citation>
    <scope>NUCLEOTIDE SEQUENCE [LARGE SCALE GENOMIC DNA]</scope>
    <source>
        <strain evidence="9 10">19XY460</strain>
    </source>
</reference>
<name>A0AAX4HF45_9ASCO</name>
<keyword evidence="10" id="KW-1185">Reference proteome</keyword>
<evidence type="ECO:0000256" key="3">
    <source>
        <dbReference type="ARBA" id="ARBA00022664"/>
    </source>
</evidence>
<evidence type="ECO:0000256" key="5">
    <source>
        <dbReference type="ARBA" id="ARBA00022840"/>
    </source>
</evidence>
<evidence type="ECO:0000256" key="2">
    <source>
        <dbReference type="ARBA" id="ARBA00022490"/>
    </source>
</evidence>
<dbReference type="GO" id="GO:0031251">
    <property type="term" value="C:PAN complex"/>
    <property type="evidence" value="ECO:0007669"/>
    <property type="project" value="UniProtKB-UniRule"/>
</dbReference>
<dbReference type="GO" id="GO:0004672">
    <property type="term" value="F:protein kinase activity"/>
    <property type="evidence" value="ECO:0007669"/>
    <property type="project" value="InterPro"/>
</dbReference>
<comment type="subcellular location">
    <subcellularLocation>
        <location evidence="1 7">Cytoplasm</location>
    </subcellularLocation>
</comment>
<dbReference type="GO" id="GO:0000289">
    <property type="term" value="P:nuclear-transcribed mRNA poly(A) tail shortening"/>
    <property type="evidence" value="ECO:0007669"/>
    <property type="project" value="UniProtKB-UniRule"/>
</dbReference>
<protein>
    <recommendedName>
        <fullName evidence="7">PAN2-PAN3 deadenylation complex subunit PAN3</fullName>
    </recommendedName>
    <alternativeName>
        <fullName evidence="7">PAB1P-dependent poly(A)-specific ribonuclease</fullName>
    </alternativeName>
    <alternativeName>
        <fullName evidence="7">Poly(A)-nuclease deadenylation complex subunit 3</fullName>
        <shortName evidence="7">PAN deadenylation complex subunit 3</shortName>
    </alternativeName>
</protein>
<gene>
    <name evidence="7" type="primary">PAN3</name>
    <name evidence="9" type="ORF">PUMCH_004536</name>
</gene>
<dbReference type="Gene3D" id="1.10.287.3700">
    <property type="match status" value="1"/>
</dbReference>
<sequence length="640" mass="70653">MSHQTNSTGSPAAFGKIVSDANYASHKSPAGASSESKRKFNMNTPSFQPSVLGLTGKFAALLPKLKDIPTFVPSGLEQSASGNDISAFGSRKFNVSTPSFTPSNPYDNFSATSGAAEFSLDGFHSHETANSAGGDQLHISQINLAGTPKIQQQNPYLASTGTPGATPLSSNAASAFMYGLGTPNYPLNYHLYAPAPPPRLAASLNSYETNVNAMFIPNDLRETITKRNEATLQTLGHLSLPDHVGNYHSLVPIDTTFDQVSKVFEKPSSVYKVMSNVDGLPYALRRIELGNEGQITSELVFQTVKKWRRLNSPNVVRLKDAFTSVAFDSQEPSLCLAYDYYPLSNTLQEQHITRKLGVKLESITEGLLWNYTIQLVNALITIHKDGLYAGRSLSSSKVIVTNKNRVRLAAVCVDDILEFETVEERAKTEGKTKTILELQQHDIRLLGSLLTELTTTCLPALLRGEFDEDLVSRLKTCSNKVFSEDWIDALRKLSEAETDFSLEDFYKEHLSLRALDLLNGLQDLSDYFEGHLLSEVENGRLFRLLAKLTSLIDRTEREADIGGNAFVLRLFRDFVFHARDEAGKPAVDLTRILVNLNKLDVGVDEKILLVSSEEDTCMIVSYKEVKDILELSFRAVYRGG</sequence>
<comment type="similarity">
    <text evidence="7">Belongs to the protein kinase superfamily. PAN3 family.</text>
</comment>
<dbReference type="Gene3D" id="1.10.510.10">
    <property type="entry name" value="Transferase(Phosphotransferase) domain 1"/>
    <property type="match status" value="1"/>
</dbReference>
<dbReference type="SUPFAM" id="SSF56112">
    <property type="entry name" value="Protein kinase-like (PK-like)"/>
    <property type="match status" value="1"/>
</dbReference>
<dbReference type="InterPro" id="IPR030844">
    <property type="entry name" value="PAN3"/>
</dbReference>
<evidence type="ECO:0000256" key="4">
    <source>
        <dbReference type="ARBA" id="ARBA00022741"/>
    </source>
</evidence>
<comment type="function">
    <text evidence="7">Regulatory subunit of the poly(A)-nuclease (PAN) deadenylation complex, one of two cytoplasmic mRNA deadenylases involved in mRNA turnover. PAN specifically shortens poly(A) tails of RNA and the activity is stimulated by poly(A)-binding protein PAB1. PAN deadenylation is followed by rapid degradation of the shortened mRNA tails by the CCR4-NOT complex. Deadenylated mRNAs are then degraded by two alternative mechanisms, namely exosome-mediated 3'-5' exonucleolytic degradation, or deadenlyation-dependent mRNA decaping and subsequent 5'-3' exonucleolytic degradation by XRN1. May also be involved in post-transcriptional maturation of mRNA poly(A) tails. PAN3 acts as a positive regulator for PAN activity, recruiting the catalytic subunit PAN2 to mRNA via its interaction with RNA and with PAB1.</text>
</comment>
<evidence type="ECO:0000313" key="10">
    <source>
        <dbReference type="Proteomes" id="UP001338582"/>
    </source>
</evidence>
<feature type="binding site" evidence="7">
    <location>
        <begin position="339"/>
        <end position="346"/>
    </location>
    <ligand>
        <name>ATP</name>
        <dbReference type="ChEBI" id="CHEBI:30616"/>
    </ligand>
</feature>
<feature type="coiled-coil region" evidence="7">
    <location>
        <begin position="512"/>
        <end position="550"/>
    </location>
</feature>
<dbReference type="GO" id="GO:0006397">
    <property type="term" value="P:mRNA processing"/>
    <property type="evidence" value="ECO:0007669"/>
    <property type="project" value="UniProtKB-KW"/>
</dbReference>
<dbReference type="GO" id="GO:0005524">
    <property type="term" value="F:ATP binding"/>
    <property type="evidence" value="ECO:0007669"/>
    <property type="project" value="UniProtKB-UniRule"/>
</dbReference>
<comment type="domain">
    <text evidence="7">The N-terminal zinc finger binds to poly(A) RNA.</text>
</comment>
<evidence type="ECO:0000256" key="1">
    <source>
        <dbReference type="ARBA" id="ARBA00004496"/>
    </source>
</evidence>
<evidence type="ECO:0000259" key="8">
    <source>
        <dbReference type="SMART" id="SM00220"/>
    </source>
</evidence>
<dbReference type="InterPro" id="IPR011009">
    <property type="entry name" value="Kinase-like_dom_sf"/>
</dbReference>
<accession>A0AAX4HF45</accession>
<comment type="domain">
    <text evidence="7">The pseudokinase domain, the coiled-coil (CC), and C-terminal knob domain (CK) form a structural unit (PKC) that forms an extensive high-affinity interaction surface for PAN2.</text>
</comment>
<dbReference type="EMBL" id="CP138898">
    <property type="protein sequence ID" value="WPK27161.1"/>
    <property type="molecule type" value="Genomic_DNA"/>
</dbReference>
<keyword evidence="6 7" id="KW-0175">Coiled coil</keyword>
<dbReference type="GO" id="GO:0008143">
    <property type="term" value="F:poly(A) binding"/>
    <property type="evidence" value="ECO:0007669"/>
    <property type="project" value="TreeGrafter"/>
</dbReference>